<dbReference type="Proteomes" id="UP001385951">
    <property type="component" value="Unassembled WGS sequence"/>
</dbReference>
<sequence length="201" mass="23130">MILDATFKALWRSSEHARNTSIVSVIPEFKPPSDGIQVMNPKTGQEYWLMGSIDYFLTCHKKSRENRRSVLELDSYTGELILQETLQFTKNQMFLIEAKCKEDRPFNSYLPEAIGQALALCQFVGLEQVHFVVSNGRSWMFCFISKQEGQYVSYQSRQVPLTKEGGVDEISVILVLLSEWLSPSMKFNTLYTIVKNDEDLH</sequence>
<organism evidence="1 2">
    <name type="scientific">Cerrena zonata</name>
    <dbReference type="NCBI Taxonomy" id="2478898"/>
    <lineage>
        <taxon>Eukaryota</taxon>
        <taxon>Fungi</taxon>
        <taxon>Dikarya</taxon>
        <taxon>Basidiomycota</taxon>
        <taxon>Agaricomycotina</taxon>
        <taxon>Agaricomycetes</taxon>
        <taxon>Polyporales</taxon>
        <taxon>Cerrenaceae</taxon>
        <taxon>Cerrena</taxon>
    </lineage>
</organism>
<dbReference type="EMBL" id="JASBNA010000038">
    <property type="protein sequence ID" value="KAK7681886.1"/>
    <property type="molecule type" value="Genomic_DNA"/>
</dbReference>
<evidence type="ECO:0000313" key="2">
    <source>
        <dbReference type="Proteomes" id="UP001385951"/>
    </source>
</evidence>
<evidence type="ECO:0008006" key="3">
    <source>
        <dbReference type="Google" id="ProtNLM"/>
    </source>
</evidence>
<evidence type="ECO:0000313" key="1">
    <source>
        <dbReference type="EMBL" id="KAK7681886.1"/>
    </source>
</evidence>
<protein>
    <recommendedName>
        <fullName evidence="3">Type I restriction enzyme R protein N-terminal domain-containing protein</fullName>
    </recommendedName>
</protein>
<dbReference type="AlphaFoldDB" id="A0AAW0FWY4"/>
<reference evidence="1 2" key="1">
    <citation type="submission" date="2022-09" db="EMBL/GenBank/DDBJ databases">
        <authorList>
            <person name="Palmer J.M."/>
        </authorList>
    </citation>
    <scope>NUCLEOTIDE SEQUENCE [LARGE SCALE GENOMIC DNA]</scope>
    <source>
        <strain evidence="1 2">DSM 7382</strain>
    </source>
</reference>
<accession>A0AAW0FWY4</accession>
<proteinExistence type="predicted"/>
<name>A0AAW0FWY4_9APHY</name>
<comment type="caution">
    <text evidence="1">The sequence shown here is derived from an EMBL/GenBank/DDBJ whole genome shotgun (WGS) entry which is preliminary data.</text>
</comment>
<gene>
    <name evidence="1" type="ORF">QCA50_014848</name>
</gene>
<keyword evidence="2" id="KW-1185">Reference proteome</keyword>